<sequence>MQRLFLDGVSIAPLKRSPPLLAALEHRALRFITSQSRDRHTGTSREHRHSKTSQRVQKTAPSHVISAEAYREEFSLPDTQVASQFPASGEDVGSKKTTVKWFHQAYPWSKHRRPADPENPDIADETGEVKLLKQEIDQLDDELRHMQGEGGSVGTFIEPLLQNLSPEDRQSVKQGIEKHQELRKSKAEALAAYLTTLEIKWALPAEQISYLRRLNAQVREVATKPQSQTCVARKRLWRSWERCKAFLPGFLQLVPTNTWNVMFKAQANAAMQDDPTWASHLLILIDDMRIAGQELHPQQSLLYVEALRFVGREDEAIEEWQRLRNMLENDTHVSTEYELLGVRLFVSQGNLEKAEEVASTYLQAGHGSESRILIPVMDAWLQRQEQDGLKPAWALYLRLRMQLGDDMNLKDYDSVCLSFLREGHMDIAVAVFKDMMLMGQASSQDSVNLYKKSMGLLGKVEDGTITTLELDKVGLTAITVLPKSFQNKYFYAGWMKRLIGMDEADSAAAVVKLMYAREITPDAMHLNGIIGAWMRTKSDNPKSEAEKMAWAMIRQRLDFVQKRKRQASPAPLQDPGRGVSVVPIPHHVERHTPAASIETFSLLLRYYTQRAKYEQVHMLQQVLELAEIRPNSFWINHLLCTDLRRGEHTALWKRYLSMPDSKVTPDMDTFTCLWDCQRAHLACIKTNKASCQIPGPRNMMCQMLNWLHTLGEFPRKAAVNEFSKELYETILACMARAHDLPGTIVTLYGLRDVFGLHPDGNTMQSICKLIADLEVPWTGSGTISTPRRRAITRTRGHAWAKKTLQHMQFKRARNLAVAGYDDYEELNEHIQQEERLFLLAEFLRTMMGRLAKGKGLRAITDIETAAIEMGIEGLNLEDPLLS</sequence>
<evidence type="ECO:0000256" key="2">
    <source>
        <dbReference type="SAM" id="MobiDB-lite"/>
    </source>
</evidence>
<accession>A0AA43QNS8</accession>
<comment type="caution">
    <text evidence="3">The sequence shown here is derived from an EMBL/GenBank/DDBJ whole genome shotgun (WGS) entry which is preliminary data.</text>
</comment>
<dbReference type="Gene3D" id="1.25.40.10">
    <property type="entry name" value="Tetratricopeptide repeat domain"/>
    <property type="match status" value="1"/>
</dbReference>
<feature type="region of interest" description="Disordered" evidence="2">
    <location>
        <begin position="33"/>
        <end position="61"/>
    </location>
</feature>
<keyword evidence="4" id="KW-1185">Reference proteome</keyword>
<proteinExistence type="predicted"/>
<dbReference type="EMBL" id="JAPUFD010000007">
    <property type="protein sequence ID" value="MDI1488381.1"/>
    <property type="molecule type" value="Genomic_DNA"/>
</dbReference>
<dbReference type="Proteomes" id="UP001161017">
    <property type="component" value="Unassembled WGS sequence"/>
</dbReference>
<feature type="compositionally biased region" description="Basic and acidic residues" evidence="2">
    <location>
        <begin position="36"/>
        <end position="45"/>
    </location>
</feature>
<dbReference type="AlphaFoldDB" id="A0AA43QNS8"/>
<evidence type="ECO:0000313" key="3">
    <source>
        <dbReference type="EMBL" id="MDI1488381.1"/>
    </source>
</evidence>
<reference evidence="3" key="1">
    <citation type="journal article" date="2023" name="Genome Biol. Evol.">
        <title>First Whole Genome Sequence and Flow Cytometry Genome Size Data for the Lichen-Forming Fungus Ramalina farinacea (Ascomycota).</title>
        <authorList>
            <person name="Llewellyn T."/>
            <person name="Mian S."/>
            <person name="Hill R."/>
            <person name="Leitch I.J."/>
            <person name="Gaya E."/>
        </authorList>
    </citation>
    <scope>NUCLEOTIDE SEQUENCE</scope>
    <source>
        <strain evidence="3">LIQ254RAFAR</strain>
    </source>
</reference>
<gene>
    <name evidence="3" type="ORF">OHK93_007656</name>
</gene>
<protein>
    <submittedName>
        <fullName evidence="3">Uncharacterized protein</fullName>
    </submittedName>
</protein>
<dbReference type="PANTHER" id="PTHR47930:SF2">
    <property type="entry name" value="PENTATRICOPEPTIDE REPEAT PROTEIN (AFU_ORTHOLOGUE AFUA_8G04250)"/>
    <property type="match status" value="1"/>
</dbReference>
<feature type="coiled-coil region" evidence="1">
    <location>
        <begin position="122"/>
        <end position="149"/>
    </location>
</feature>
<keyword evidence="1" id="KW-0175">Coiled coil</keyword>
<name>A0AA43QNS8_9LECA</name>
<dbReference type="PANTHER" id="PTHR47930">
    <property type="entry name" value="YALI0C12947P"/>
    <property type="match status" value="1"/>
</dbReference>
<evidence type="ECO:0000313" key="4">
    <source>
        <dbReference type="Proteomes" id="UP001161017"/>
    </source>
</evidence>
<evidence type="ECO:0000256" key="1">
    <source>
        <dbReference type="SAM" id="Coils"/>
    </source>
</evidence>
<dbReference type="InterPro" id="IPR011990">
    <property type="entry name" value="TPR-like_helical_dom_sf"/>
</dbReference>
<organism evidence="3 4">
    <name type="scientific">Ramalina farinacea</name>
    <dbReference type="NCBI Taxonomy" id="258253"/>
    <lineage>
        <taxon>Eukaryota</taxon>
        <taxon>Fungi</taxon>
        <taxon>Dikarya</taxon>
        <taxon>Ascomycota</taxon>
        <taxon>Pezizomycotina</taxon>
        <taxon>Lecanoromycetes</taxon>
        <taxon>OSLEUM clade</taxon>
        <taxon>Lecanoromycetidae</taxon>
        <taxon>Lecanorales</taxon>
        <taxon>Lecanorineae</taxon>
        <taxon>Ramalinaceae</taxon>
        <taxon>Ramalina</taxon>
    </lineage>
</organism>